<keyword evidence="3" id="KW-1185">Reference proteome</keyword>
<evidence type="ECO:0000256" key="1">
    <source>
        <dbReference type="SAM" id="MobiDB-lite"/>
    </source>
</evidence>
<reference evidence="2 3" key="1">
    <citation type="submission" date="2017-12" db="EMBL/GenBank/DDBJ databases">
        <authorList>
            <consortium name="DOE Joint Genome Institute"/>
            <person name="Haridas S."/>
            <person name="Kjaerbolling I."/>
            <person name="Vesth T.C."/>
            <person name="Frisvad J.C."/>
            <person name="Nybo J.L."/>
            <person name="Theobald S."/>
            <person name="Kuo A."/>
            <person name="Bowyer P."/>
            <person name="Matsuda Y."/>
            <person name="Mondo S."/>
            <person name="Lyhne E.K."/>
            <person name="Kogle M.E."/>
            <person name="Clum A."/>
            <person name="Lipzen A."/>
            <person name="Salamov A."/>
            <person name="Ngan C.Y."/>
            <person name="Daum C."/>
            <person name="Chiniquy J."/>
            <person name="Barry K."/>
            <person name="LaButti K."/>
            <person name="Simmons B.A."/>
            <person name="Magnuson J.K."/>
            <person name="Mortensen U.H."/>
            <person name="Larsen T.O."/>
            <person name="Grigoriev I.V."/>
            <person name="Baker S.E."/>
            <person name="Andersen M.R."/>
            <person name="Nordberg H.P."/>
            <person name="Cantor M.N."/>
            <person name="Hua S.X."/>
        </authorList>
    </citation>
    <scope>NUCLEOTIDE SEQUENCE [LARGE SCALE GENOMIC DNA]</scope>
    <source>
        <strain evidence="2 3">CBS 102.13</strain>
    </source>
</reference>
<dbReference type="Proteomes" id="UP000234585">
    <property type="component" value="Unassembled WGS sequence"/>
</dbReference>
<name>A0A2I2F367_ASPCN</name>
<feature type="region of interest" description="Disordered" evidence="1">
    <location>
        <begin position="38"/>
        <end position="140"/>
    </location>
</feature>
<feature type="compositionally biased region" description="Polar residues" evidence="1">
    <location>
        <begin position="102"/>
        <end position="112"/>
    </location>
</feature>
<organism evidence="2 3">
    <name type="scientific">Aspergillus candidus</name>
    <dbReference type="NCBI Taxonomy" id="41067"/>
    <lineage>
        <taxon>Eukaryota</taxon>
        <taxon>Fungi</taxon>
        <taxon>Dikarya</taxon>
        <taxon>Ascomycota</taxon>
        <taxon>Pezizomycotina</taxon>
        <taxon>Eurotiomycetes</taxon>
        <taxon>Eurotiomycetidae</taxon>
        <taxon>Eurotiales</taxon>
        <taxon>Aspergillaceae</taxon>
        <taxon>Aspergillus</taxon>
        <taxon>Aspergillus subgen. Circumdati</taxon>
    </lineage>
</organism>
<gene>
    <name evidence="2" type="ORF">BDW47DRAFT_111119</name>
</gene>
<evidence type="ECO:0000313" key="3">
    <source>
        <dbReference type="Proteomes" id="UP000234585"/>
    </source>
</evidence>
<dbReference type="RefSeq" id="XP_024669071.1">
    <property type="nucleotide sequence ID" value="XM_024813879.1"/>
</dbReference>
<sequence length="140" mass="15081">MVNSPRIPSVASKVCTALTPRPPLPCLLPLQSVWQPVAFPTPGYMRSRLYGSSPTPGTQSSTKDHAVDRAKRGDTTDPTTDAAAAGMKEREEKEGQADRSKSQATTQRQGSQEADKAKKEHPNAPSPIIGMNDERGRKGQ</sequence>
<protein>
    <submittedName>
        <fullName evidence="2">Uncharacterized protein</fullName>
    </submittedName>
</protein>
<dbReference type="GeneID" id="36521039"/>
<feature type="compositionally biased region" description="Basic and acidic residues" evidence="1">
    <location>
        <begin position="113"/>
        <end position="122"/>
    </location>
</feature>
<dbReference type="OrthoDB" id="3945172at2759"/>
<feature type="compositionally biased region" description="Low complexity" evidence="1">
    <location>
        <begin position="76"/>
        <end position="85"/>
    </location>
</feature>
<accession>A0A2I2F367</accession>
<feature type="compositionally biased region" description="Low complexity" evidence="1">
    <location>
        <begin position="51"/>
        <end position="61"/>
    </location>
</feature>
<dbReference type="AlphaFoldDB" id="A0A2I2F367"/>
<evidence type="ECO:0000313" key="2">
    <source>
        <dbReference type="EMBL" id="PLB35059.1"/>
    </source>
</evidence>
<proteinExistence type="predicted"/>
<feature type="compositionally biased region" description="Basic and acidic residues" evidence="1">
    <location>
        <begin position="87"/>
        <end position="101"/>
    </location>
</feature>
<feature type="compositionally biased region" description="Basic and acidic residues" evidence="1">
    <location>
        <begin position="62"/>
        <end position="75"/>
    </location>
</feature>
<dbReference type="EMBL" id="KZ559168">
    <property type="protein sequence ID" value="PLB35059.1"/>
    <property type="molecule type" value="Genomic_DNA"/>
</dbReference>